<evidence type="ECO:0000313" key="4">
    <source>
        <dbReference type="Proteomes" id="UP000178794"/>
    </source>
</evidence>
<dbReference type="STRING" id="1798492.A3C89_01175"/>
<dbReference type="CDD" id="cd06445">
    <property type="entry name" value="ATase"/>
    <property type="match status" value="1"/>
</dbReference>
<dbReference type="GO" id="GO:0003824">
    <property type="term" value="F:catalytic activity"/>
    <property type="evidence" value="ECO:0007669"/>
    <property type="project" value="InterPro"/>
</dbReference>
<dbReference type="AlphaFoldDB" id="A0A1F6DDR2"/>
<evidence type="ECO:0000313" key="3">
    <source>
        <dbReference type="EMBL" id="OGG59554.1"/>
    </source>
</evidence>
<name>A0A1F6DDR2_9BACT</name>
<dbReference type="GO" id="GO:0006281">
    <property type="term" value="P:DNA repair"/>
    <property type="evidence" value="ECO:0007669"/>
    <property type="project" value="InterPro"/>
</dbReference>
<proteinExistence type="predicted"/>
<reference evidence="3 4" key="1">
    <citation type="journal article" date="2016" name="Nat. Commun.">
        <title>Thousands of microbial genomes shed light on interconnected biogeochemical processes in an aquifer system.</title>
        <authorList>
            <person name="Anantharaman K."/>
            <person name="Brown C.T."/>
            <person name="Hug L.A."/>
            <person name="Sharon I."/>
            <person name="Castelle C.J."/>
            <person name="Probst A.J."/>
            <person name="Thomas B.C."/>
            <person name="Singh A."/>
            <person name="Wilkins M.J."/>
            <person name="Karaoz U."/>
            <person name="Brodie E.L."/>
            <person name="Williams K.H."/>
            <person name="Hubbard S.S."/>
            <person name="Banfield J.F."/>
        </authorList>
    </citation>
    <scope>NUCLEOTIDE SEQUENCE [LARGE SCALE GENOMIC DNA]</scope>
</reference>
<dbReference type="Pfam" id="PF01035">
    <property type="entry name" value="DNA_binding_1"/>
    <property type="match status" value="1"/>
</dbReference>
<accession>A0A1F6DDR2</accession>
<dbReference type="SUPFAM" id="SSF46767">
    <property type="entry name" value="Methylated DNA-protein cysteine methyltransferase, C-terminal domain"/>
    <property type="match status" value="1"/>
</dbReference>
<feature type="domain" description="Methylated-DNA-[protein]-cysteine S-methyltransferase DNA binding" evidence="2">
    <location>
        <begin position="8"/>
        <end position="88"/>
    </location>
</feature>
<dbReference type="InterPro" id="IPR036388">
    <property type="entry name" value="WH-like_DNA-bd_sf"/>
</dbReference>
<dbReference type="EMBL" id="MFLF01000014">
    <property type="protein sequence ID" value="OGG59554.1"/>
    <property type="molecule type" value="Genomic_DNA"/>
</dbReference>
<dbReference type="InterPro" id="IPR036217">
    <property type="entry name" value="MethylDNA_cys_MeTrfase_DNAb"/>
</dbReference>
<evidence type="ECO:0000256" key="1">
    <source>
        <dbReference type="ARBA" id="ARBA00022763"/>
    </source>
</evidence>
<keyword evidence="1" id="KW-0227">DNA damage</keyword>
<organism evidence="3 4">
    <name type="scientific">Candidatus Kaiserbacteria bacterium RIFCSPHIGHO2_02_FULL_50_50</name>
    <dbReference type="NCBI Taxonomy" id="1798492"/>
    <lineage>
        <taxon>Bacteria</taxon>
        <taxon>Candidatus Kaiseribacteriota</taxon>
    </lineage>
</organism>
<dbReference type="InterPro" id="IPR014048">
    <property type="entry name" value="MethylDNA_cys_MeTrfase_DNA-bd"/>
</dbReference>
<gene>
    <name evidence="3" type="ORF">A3C89_01175</name>
</gene>
<protein>
    <recommendedName>
        <fullName evidence="2">Methylated-DNA-[protein]-cysteine S-methyltransferase DNA binding domain-containing protein</fullName>
    </recommendedName>
</protein>
<dbReference type="InterPro" id="IPR052520">
    <property type="entry name" value="ATL_DNA_repair"/>
</dbReference>
<dbReference type="Gene3D" id="1.10.10.10">
    <property type="entry name" value="Winged helix-like DNA-binding domain superfamily/Winged helix DNA-binding domain"/>
    <property type="match status" value="1"/>
</dbReference>
<sequence length="105" mass="11488">MKGTTYGERVVEIARAIPAGRVVTYGDICKAAGGAPMAAQGVSGILGRAYEKGITDIPWHRIVYANGKVWLSEAYAAERLRLYKKEGIALDSKNRIVNFEDIRGF</sequence>
<evidence type="ECO:0000259" key="2">
    <source>
        <dbReference type="Pfam" id="PF01035"/>
    </source>
</evidence>
<dbReference type="Proteomes" id="UP000178794">
    <property type="component" value="Unassembled WGS sequence"/>
</dbReference>
<comment type="caution">
    <text evidence="3">The sequence shown here is derived from an EMBL/GenBank/DDBJ whole genome shotgun (WGS) entry which is preliminary data.</text>
</comment>
<dbReference type="PANTHER" id="PTHR42942">
    <property type="entry name" value="6-O-METHYLGUANINE DNA METHYLTRANSFERASE"/>
    <property type="match status" value="1"/>
</dbReference>
<dbReference type="PANTHER" id="PTHR42942:SF1">
    <property type="entry name" value="ALKYLTRANSFERASE-LIKE PROTEIN 1"/>
    <property type="match status" value="1"/>
</dbReference>